<name>A0A813I3C0_POLGL</name>
<dbReference type="AlphaFoldDB" id="A0A813I3C0"/>
<dbReference type="Proteomes" id="UP000626109">
    <property type="component" value="Unassembled WGS sequence"/>
</dbReference>
<reference evidence="2" key="1">
    <citation type="submission" date="2021-02" db="EMBL/GenBank/DDBJ databases">
        <authorList>
            <person name="Dougan E. K."/>
            <person name="Rhodes N."/>
            <person name="Thang M."/>
            <person name="Chan C."/>
        </authorList>
    </citation>
    <scope>NUCLEOTIDE SEQUENCE</scope>
</reference>
<sequence>VLQQLLWAKALASQVMSFSAASSSTRKPRAMCERGNASKVAGGPRHGRPGQRGQPPSTPTTASSGATSGSTAPFARNAAARAWAALHLAAGEAPAQSAGRQEPWDSSPEDAARLAAAMAPDNEGASRLLLEIAVLVFAMGCRLGCSGKARLLALPLAQAAANRLTAAARASANCDDSARAAQKAVEVLAAVAEIAIAGGAGGLQATAQLRPSYIDFLAYLTVSSRVYRMWLKSEVCSWLERVESQLLSAHLDSQDDQDRKNIALFGYKNVENKESRTSIQGGFLPELDPKLTPRRRIAQVLHADKPTINLDKRCLSCSGSPATTLAGFKLACLQYSPSAVEYRRVSYSRAELISLRLDLLHQAQEQLKAAPG</sequence>
<evidence type="ECO:0000256" key="1">
    <source>
        <dbReference type="SAM" id="MobiDB-lite"/>
    </source>
</evidence>
<protein>
    <submittedName>
        <fullName evidence="2">Uncharacterized protein</fullName>
    </submittedName>
</protein>
<feature type="region of interest" description="Disordered" evidence="1">
    <location>
        <begin position="21"/>
        <end position="71"/>
    </location>
</feature>
<evidence type="ECO:0000313" key="3">
    <source>
        <dbReference type="Proteomes" id="UP000626109"/>
    </source>
</evidence>
<comment type="caution">
    <text evidence="2">The sequence shown here is derived from an EMBL/GenBank/DDBJ whole genome shotgun (WGS) entry which is preliminary data.</text>
</comment>
<accession>A0A813I3C0</accession>
<gene>
    <name evidence="2" type="ORF">PGLA2088_LOCUS3102</name>
</gene>
<feature type="non-terminal residue" evidence="2">
    <location>
        <position position="1"/>
    </location>
</feature>
<feature type="compositionally biased region" description="Low complexity" evidence="1">
    <location>
        <begin position="51"/>
        <end position="71"/>
    </location>
</feature>
<organism evidence="2 3">
    <name type="scientific">Polarella glacialis</name>
    <name type="common">Dinoflagellate</name>
    <dbReference type="NCBI Taxonomy" id="89957"/>
    <lineage>
        <taxon>Eukaryota</taxon>
        <taxon>Sar</taxon>
        <taxon>Alveolata</taxon>
        <taxon>Dinophyceae</taxon>
        <taxon>Suessiales</taxon>
        <taxon>Suessiaceae</taxon>
        <taxon>Polarella</taxon>
    </lineage>
</organism>
<evidence type="ECO:0000313" key="2">
    <source>
        <dbReference type="EMBL" id="CAE8644491.1"/>
    </source>
</evidence>
<proteinExistence type="predicted"/>
<dbReference type="EMBL" id="CAJNNW010002609">
    <property type="protein sequence ID" value="CAE8644491.1"/>
    <property type="molecule type" value="Genomic_DNA"/>
</dbReference>